<dbReference type="PANTHER" id="PTHR22914:SF9">
    <property type="entry name" value="CHITIN SYNTHASE 1"/>
    <property type="match status" value="1"/>
</dbReference>
<evidence type="ECO:0000313" key="14">
    <source>
        <dbReference type="EMBL" id="KAG2235271.1"/>
    </source>
</evidence>
<dbReference type="CDD" id="cd04190">
    <property type="entry name" value="Chitin_synth_C"/>
    <property type="match status" value="1"/>
</dbReference>
<dbReference type="GO" id="GO:0071555">
    <property type="term" value="P:cell wall organization"/>
    <property type="evidence" value="ECO:0007669"/>
    <property type="project" value="UniProtKB-KW"/>
</dbReference>
<organism evidence="14 15">
    <name type="scientific">Thamnidium elegans</name>
    <dbReference type="NCBI Taxonomy" id="101142"/>
    <lineage>
        <taxon>Eukaryota</taxon>
        <taxon>Fungi</taxon>
        <taxon>Fungi incertae sedis</taxon>
        <taxon>Mucoromycota</taxon>
        <taxon>Mucoromycotina</taxon>
        <taxon>Mucoromycetes</taxon>
        <taxon>Mucorales</taxon>
        <taxon>Mucorineae</taxon>
        <taxon>Mucoraceae</taxon>
        <taxon>Thamnidium</taxon>
    </lineage>
</organism>
<dbReference type="InterPro" id="IPR029044">
    <property type="entry name" value="Nucleotide-diphossugar_trans"/>
</dbReference>
<feature type="domain" description="Chitin synthase N-terminal" evidence="13">
    <location>
        <begin position="57"/>
        <end position="121"/>
    </location>
</feature>
<dbReference type="GO" id="GO:0004100">
    <property type="term" value="F:chitin synthase activity"/>
    <property type="evidence" value="ECO:0007669"/>
    <property type="project" value="UniProtKB-EC"/>
</dbReference>
<dbReference type="Pfam" id="PF01644">
    <property type="entry name" value="Chitin_synth_1"/>
    <property type="match status" value="1"/>
</dbReference>
<dbReference type="Gene3D" id="1.25.40.10">
    <property type="entry name" value="Tetratricopeptide repeat domain"/>
    <property type="match status" value="1"/>
</dbReference>
<feature type="region of interest" description="Disordered" evidence="11">
    <location>
        <begin position="1020"/>
        <end position="1093"/>
    </location>
</feature>
<keyword evidence="3" id="KW-1003">Cell membrane</keyword>
<evidence type="ECO:0000256" key="2">
    <source>
        <dbReference type="ARBA" id="ARBA00012543"/>
    </source>
</evidence>
<dbReference type="GO" id="GO:0030428">
    <property type="term" value="C:cell septum"/>
    <property type="evidence" value="ECO:0007669"/>
    <property type="project" value="TreeGrafter"/>
</dbReference>
<evidence type="ECO:0000256" key="1">
    <source>
        <dbReference type="ARBA" id="ARBA00004651"/>
    </source>
</evidence>
<dbReference type="PANTHER" id="PTHR22914">
    <property type="entry name" value="CHITIN SYNTHASE"/>
    <property type="match status" value="1"/>
</dbReference>
<reference evidence="14" key="1">
    <citation type="submission" date="2021-01" db="EMBL/GenBank/DDBJ databases">
        <title>Metabolic potential, ecology and presence of endohyphal bacteria is reflected in genomic diversity of Mucoromycotina.</title>
        <authorList>
            <person name="Muszewska A."/>
            <person name="Okrasinska A."/>
            <person name="Steczkiewicz K."/>
            <person name="Drgas O."/>
            <person name="Orlowska M."/>
            <person name="Perlinska-Lenart U."/>
            <person name="Aleksandrzak-Piekarczyk T."/>
            <person name="Szatraj K."/>
            <person name="Zielenkiewicz U."/>
            <person name="Pilsyk S."/>
            <person name="Malc E."/>
            <person name="Mieczkowski P."/>
            <person name="Kruszewska J.S."/>
            <person name="Biernat P."/>
            <person name="Pawlowska J."/>
        </authorList>
    </citation>
    <scope>NUCLEOTIDE SEQUENCE</scope>
    <source>
        <strain evidence="14">WA0000018081</strain>
    </source>
</reference>
<evidence type="ECO:0000256" key="12">
    <source>
        <dbReference type="SAM" id="Phobius"/>
    </source>
</evidence>
<keyword evidence="5" id="KW-0808">Transferase</keyword>
<dbReference type="InterPro" id="IPR011990">
    <property type="entry name" value="TPR-like_helical_dom_sf"/>
</dbReference>
<dbReference type="InterPro" id="IPR004835">
    <property type="entry name" value="Chitin_synth"/>
</dbReference>
<keyword evidence="7 12" id="KW-1133">Transmembrane helix</keyword>
<evidence type="ECO:0000256" key="11">
    <source>
        <dbReference type="SAM" id="MobiDB-lite"/>
    </source>
</evidence>
<evidence type="ECO:0000256" key="10">
    <source>
        <dbReference type="ARBA" id="ARBA00024009"/>
    </source>
</evidence>
<evidence type="ECO:0000256" key="9">
    <source>
        <dbReference type="ARBA" id="ARBA00023316"/>
    </source>
</evidence>
<dbReference type="AlphaFoldDB" id="A0A8H7SUH3"/>
<feature type="transmembrane region" description="Helical" evidence="12">
    <location>
        <begin position="573"/>
        <end position="592"/>
    </location>
</feature>
<dbReference type="Pfam" id="PF14938">
    <property type="entry name" value="SNAP"/>
    <property type="match status" value="1"/>
</dbReference>
<evidence type="ECO:0000313" key="15">
    <source>
        <dbReference type="Proteomes" id="UP000613177"/>
    </source>
</evidence>
<dbReference type="EMBL" id="JAEPRE010000036">
    <property type="protein sequence ID" value="KAG2235271.1"/>
    <property type="molecule type" value="Genomic_DNA"/>
</dbReference>
<gene>
    <name evidence="14" type="ORF">INT48_004738</name>
</gene>
<accession>A0A8H7SUH3</accession>
<dbReference type="GO" id="GO:0006031">
    <property type="term" value="P:chitin biosynthetic process"/>
    <property type="evidence" value="ECO:0007669"/>
    <property type="project" value="TreeGrafter"/>
</dbReference>
<proteinExistence type="predicted"/>
<evidence type="ECO:0000256" key="6">
    <source>
        <dbReference type="ARBA" id="ARBA00022692"/>
    </source>
</evidence>
<comment type="function">
    <text evidence="10">Polymerizes chitin, a structural polymer of the cell wall and septum, by transferring the sugar moiety of UDP-GlcNAc to the non-reducing end of the growing chitin polymer.</text>
</comment>
<name>A0A8H7SUH3_9FUNG</name>
<feature type="transmembrane region" description="Helical" evidence="12">
    <location>
        <begin position="515"/>
        <end position="540"/>
    </location>
</feature>
<feature type="transmembrane region" description="Helical" evidence="12">
    <location>
        <begin position="463"/>
        <end position="487"/>
    </location>
</feature>
<protein>
    <recommendedName>
        <fullName evidence="2">chitin synthase</fullName>
        <ecNumber evidence="2">2.4.1.16</ecNumber>
    </recommendedName>
</protein>
<comment type="subcellular location">
    <subcellularLocation>
        <location evidence="1">Cell membrane</location>
        <topology evidence="1">Multi-pass membrane protein</topology>
    </subcellularLocation>
</comment>
<dbReference type="Proteomes" id="UP000613177">
    <property type="component" value="Unassembled WGS sequence"/>
</dbReference>
<dbReference type="GO" id="GO:0005886">
    <property type="term" value="C:plasma membrane"/>
    <property type="evidence" value="ECO:0007669"/>
    <property type="project" value="UniProtKB-SubCell"/>
</dbReference>
<feature type="transmembrane region" description="Helical" evidence="12">
    <location>
        <begin position="699"/>
        <end position="722"/>
    </location>
</feature>
<feature type="transmembrane region" description="Helical" evidence="12">
    <location>
        <begin position="604"/>
        <end position="621"/>
    </location>
</feature>
<keyword evidence="15" id="KW-1185">Reference proteome</keyword>
<evidence type="ECO:0000256" key="7">
    <source>
        <dbReference type="ARBA" id="ARBA00022989"/>
    </source>
</evidence>
<dbReference type="SUPFAM" id="SSF48452">
    <property type="entry name" value="TPR-like"/>
    <property type="match status" value="1"/>
</dbReference>
<keyword evidence="9" id="KW-0961">Cell wall biogenesis/degradation</keyword>
<evidence type="ECO:0000256" key="3">
    <source>
        <dbReference type="ARBA" id="ARBA00022475"/>
    </source>
</evidence>
<dbReference type="SUPFAM" id="SSF53448">
    <property type="entry name" value="Nucleotide-diphospho-sugar transferases"/>
    <property type="match status" value="1"/>
</dbReference>
<evidence type="ECO:0000259" key="13">
    <source>
        <dbReference type="Pfam" id="PF08407"/>
    </source>
</evidence>
<keyword evidence="4" id="KW-0328">Glycosyltransferase</keyword>
<keyword evidence="6 12" id="KW-0812">Transmembrane</keyword>
<dbReference type="Pfam" id="PF08407">
    <property type="entry name" value="Chitin_synth_1N"/>
    <property type="match status" value="1"/>
</dbReference>
<keyword evidence="8 12" id="KW-0472">Membrane</keyword>
<dbReference type="EC" id="2.4.1.16" evidence="2"/>
<dbReference type="InterPro" id="IPR013616">
    <property type="entry name" value="Chitin_synth_N"/>
</dbReference>
<evidence type="ECO:0000256" key="8">
    <source>
        <dbReference type="ARBA" id="ARBA00023136"/>
    </source>
</evidence>
<feature type="compositionally biased region" description="Acidic residues" evidence="11">
    <location>
        <begin position="1083"/>
        <end position="1093"/>
    </location>
</feature>
<evidence type="ECO:0000256" key="5">
    <source>
        <dbReference type="ARBA" id="ARBA00022679"/>
    </source>
</evidence>
<evidence type="ECO:0000256" key="4">
    <source>
        <dbReference type="ARBA" id="ARBA00022676"/>
    </source>
</evidence>
<sequence length="1093" mass="123749">MDRTPRQSHHIYEHSTDIPPLPSFICKPYQPGLSTVSPMVARPVQTPSNRKPVTRSSTKTVALFQGNLVLDCPVPSRLLESSARKEKEFAMMRYSAVTCDPNDFEASNYTLRPQLMRRETELFIVMTITMHGVMKNIAHLCSRTRSKVWNTDGWKKVVVCVVSDGRKKCDPRVLDVLTAMGVYQKGVAKNMVNDKPVQAHVYEYTTQVSVDSDMKVRGAEKGIVPVQILFCLKEQNAKKINSHRWFFNAFGSILKPNICVLLDVGTRPGNSSIYHLWKSFDTNENVGGACGEICVMKGTACVDLLNPLVAAQNFEYKMSNILDKPLESVFGYISVLPGAFSAYRYAALQNDFNGTGPLQKYFLGEKHDDTEDADIFTANMYLAEDRILCFELLAKKHQRWVLKYVKTAFGETDCPDQLPEFISQRRRWLNGSFFAAVYSQCHFPRIWSTNHSVGRKAMLSIEFFFNFLNLIFSWLGMANFYLTFYFVTKSLASADMDPFGNGWGDCIFLTLRSKWMFIISVIAYGFIMIYTSFAGAWLAYKSFEKGMSAPGWEKNNALGNLSLLYGQSEFRSVVISLLATYGLYIIASILYMDPWHMITSFSQYMFMLPTYVNILNVYAFCNIHDVSWGTKGDNTTPMDLGVASKVVAGEKGEQIVEVELKDGIESIDKHYDEALDSLLMKPEAIREDDYYRGFRTRLVLSWIACNVILVAFVTSGNFQLFLPYTDKTKTLEEIQNSVGVAYTGFILWTVAAMAAFRFLGSLLYLVLRCFNLASKGLFRKPDWDVAASYYERAATAFKIAKSYDQAVQAYAKASEALFKADAIHLAGKAIENAAFILAHNLNQPQRAAEAYQRASDYFMTQGSIDRAAEQLDKAGNKACSLYEQEDRGRFAVDIFKRAIGLLVRNKKYDKAIDMFRRQSVILQKFTSRSHLYKANLSILILIFAIGDDVEAGKQFSYMCSNDSGFASSEEAEIGEDLLKAYETSDQTLLEKTVRLQHVTFLDNEIAKLARLLTVPGEVLSSASPRKDNNHHHRQLPQQQQQRNNHDIRNMSHAQARAELYNRPSQPVDDLNHGYSNNKKAPAYEEEDDDEGLR</sequence>
<comment type="caution">
    <text evidence="14">The sequence shown here is derived from an EMBL/GenBank/DDBJ whole genome shotgun (WGS) entry which is preliminary data.</text>
</comment>
<feature type="transmembrane region" description="Helical" evidence="12">
    <location>
        <begin position="742"/>
        <end position="767"/>
    </location>
</feature>